<accession>A0ABZ2AXP5</accession>
<dbReference type="RefSeq" id="XP_064722426.1">
    <property type="nucleotide sequence ID" value="XM_064866354.1"/>
</dbReference>
<evidence type="ECO:0000259" key="2">
    <source>
        <dbReference type="Pfam" id="PF13649"/>
    </source>
</evidence>
<reference evidence="3 4" key="1">
    <citation type="submission" date="2024-01" db="EMBL/GenBank/DDBJ databases">
        <title>Comparative genomics of Cryptococcus and Kwoniella reveals pathogenesis evolution and contrasting modes of karyotype evolution via chromosome fusion or intercentromeric recombination.</title>
        <authorList>
            <person name="Coelho M.A."/>
            <person name="David-Palma M."/>
            <person name="Shea T."/>
            <person name="Bowers K."/>
            <person name="McGinley-Smith S."/>
            <person name="Mohammad A.W."/>
            <person name="Gnirke A."/>
            <person name="Yurkov A.M."/>
            <person name="Nowrousian M."/>
            <person name="Sun S."/>
            <person name="Cuomo C.A."/>
            <person name="Heitman J."/>
        </authorList>
    </citation>
    <scope>NUCLEOTIDE SEQUENCE [LARGE SCALE GENOMIC DNA]</scope>
    <source>
        <strain evidence="3 4">7685027</strain>
    </source>
</reference>
<evidence type="ECO:0000313" key="3">
    <source>
        <dbReference type="EMBL" id="WVO23187.1"/>
    </source>
</evidence>
<dbReference type="InterPro" id="IPR021829">
    <property type="entry name" value="DUF3419"/>
</dbReference>
<gene>
    <name evidence="3" type="ORF">IAS62_004532</name>
</gene>
<dbReference type="Proteomes" id="UP001432216">
    <property type="component" value="Chromosome 7"/>
</dbReference>
<evidence type="ECO:0000256" key="1">
    <source>
        <dbReference type="SAM" id="Phobius"/>
    </source>
</evidence>
<keyword evidence="1" id="KW-1133">Transmembrane helix</keyword>
<feature type="transmembrane region" description="Helical" evidence="1">
    <location>
        <begin position="51"/>
        <end position="69"/>
    </location>
</feature>
<sequence>MAIVLAKAHHESIALPHILLILSAGAMLFYVQPLKSLLTTIVPLSRPFLGYALVLLSSIALTLGLWPALHIPFRFMYNCFLKPFLHHASGNQKNHLEAFYAGQADLYDTTRSHLLKGRETMLQLLAAHLKAQPVVRLPVAAAPAKPKIWVDLGGGTGWNIEQMDEYLPLTYFDAIYIIDLCEPLLEVARARIKARGWKNVHVLCQDASRFVLPEWESGAVDPRGSLTAITMSYSLSMIPPFYQVLDRCDQVLDPQRGLIAVVDFYASREAGSKERAIGTASKRVSWFSKWFWECWFDLDGVHLHGSRRDYLEYKMGTIKTFNARNNFLSTWFIQIPYYVFLGCSRQRDASASAKSFMLEAGNRLGQSDLGLHTPTSPFTNSPSIFGSPSPMQEMPELVLGPSATQATQTIFEVGAPLSPFHYHLRKAWRVPYLEEKIHEQFRTHIYGWTWEDPAVDVKKLDINKDDHILAITSAGDNVLHYALTAKPARIHAVDMNPCQGHILELKLAAIQALEYNDFWLIFGEGRHPEFDKLLTTKLSPFLSSHAYAYWKTHASQFSRNFYFRGYSGWALRLAQIAFFIAGVRGDVKRLCKATSTAEQERIWQKKIRPVFLNKAMVKLFLGNSLFNWHALGVPQNQMNCFLQDGTVEDYVKATLDPIPTLSTLKDDNYFFLLCLNGRYTKTSCPAFLKPEGFKALKNSKSTDAFKLHTDTILNVLRGLPDESLTKIIVMDSMDWFDPIPPSTPLPQRDSTALDTLQMTPEKALEHLRAELDYEILEMKRVLKVGGIAVWRSAAKRPWYRQRFKAAGFKVQPIDIRENQEAIDRVNMYASFWKAVKVGE</sequence>
<dbReference type="Pfam" id="PF13649">
    <property type="entry name" value="Methyltransf_25"/>
    <property type="match status" value="1"/>
</dbReference>
<organism evidence="3 4">
    <name type="scientific">Cryptococcus decagattii</name>
    <dbReference type="NCBI Taxonomy" id="1859122"/>
    <lineage>
        <taxon>Eukaryota</taxon>
        <taxon>Fungi</taxon>
        <taxon>Dikarya</taxon>
        <taxon>Basidiomycota</taxon>
        <taxon>Agaricomycotina</taxon>
        <taxon>Tremellomycetes</taxon>
        <taxon>Tremellales</taxon>
        <taxon>Cryptococcaceae</taxon>
        <taxon>Cryptococcus</taxon>
        <taxon>Cryptococcus gattii species complex</taxon>
    </lineage>
</organism>
<feature type="transmembrane region" description="Helical" evidence="1">
    <location>
        <begin position="12"/>
        <end position="31"/>
    </location>
</feature>
<dbReference type="InterPro" id="IPR041698">
    <property type="entry name" value="Methyltransf_25"/>
</dbReference>
<dbReference type="InterPro" id="IPR029063">
    <property type="entry name" value="SAM-dependent_MTases_sf"/>
</dbReference>
<dbReference type="GeneID" id="89991304"/>
<dbReference type="PANTHER" id="PTHR47473">
    <property type="entry name" value="BTA1P"/>
    <property type="match status" value="1"/>
</dbReference>
<dbReference type="CDD" id="cd02440">
    <property type="entry name" value="AdoMet_MTases"/>
    <property type="match status" value="1"/>
</dbReference>
<keyword evidence="1" id="KW-0812">Transmembrane</keyword>
<feature type="domain" description="Methyltransferase" evidence="2">
    <location>
        <begin position="150"/>
        <end position="254"/>
    </location>
</feature>
<dbReference type="PANTHER" id="PTHR47473:SF1">
    <property type="entry name" value="METHYLTRANSFERASE DOMAIN-CONTAINING PROTEIN"/>
    <property type="match status" value="1"/>
</dbReference>
<dbReference type="Gene3D" id="3.40.50.150">
    <property type="entry name" value="Vaccinia Virus protein VP39"/>
    <property type="match status" value="1"/>
</dbReference>
<dbReference type="Pfam" id="PF11899">
    <property type="entry name" value="DUF3419"/>
    <property type="match status" value="1"/>
</dbReference>
<name>A0ABZ2AXP5_9TREE</name>
<protein>
    <recommendedName>
        <fullName evidence="2">Methyltransferase domain-containing protein</fullName>
    </recommendedName>
</protein>
<evidence type="ECO:0000313" key="4">
    <source>
        <dbReference type="Proteomes" id="UP001432216"/>
    </source>
</evidence>
<proteinExistence type="predicted"/>
<dbReference type="SUPFAM" id="SSF53335">
    <property type="entry name" value="S-adenosyl-L-methionine-dependent methyltransferases"/>
    <property type="match status" value="1"/>
</dbReference>
<keyword evidence="4" id="KW-1185">Reference proteome</keyword>
<dbReference type="EMBL" id="CP143812">
    <property type="protein sequence ID" value="WVO23187.1"/>
    <property type="molecule type" value="Genomic_DNA"/>
</dbReference>
<keyword evidence="1" id="KW-0472">Membrane</keyword>